<dbReference type="RefSeq" id="WP_132970892.1">
    <property type="nucleotide sequence ID" value="NZ_SMFX01000001.1"/>
</dbReference>
<gene>
    <name evidence="2" type="ORF">DFR30_0189</name>
</gene>
<keyword evidence="1" id="KW-0732">Signal</keyword>
<dbReference type="InterPro" id="IPR010239">
    <property type="entry name" value="CHP02001"/>
</dbReference>
<evidence type="ECO:0000256" key="1">
    <source>
        <dbReference type="SAM" id="SignalP"/>
    </source>
</evidence>
<reference evidence="2 3" key="1">
    <citation type="submission" date="2019-03" db="EMBL/GenBank/DDBJ databases">
        <title>Genomic Encyclopedia of Type Strains, Phase IV (KMG-IV): sequencing the most valuable type-strain genomes for metagenomic binning, comparative biology and taxonomic classification.</title>
        <authorList>
            <person name="Goeker M."/>
        </authorList>
    </citation>
    <scope>NUCLEOTIDE SEQUENCE [LARGE SCALE GENOMIC DNA]</scope>
    <source>
        <strain evidence="2 3">DSM 19610</strain>
    </source>
</reference>
<dbReference type="AlphaFoldDB" id="A0A4R1HCM3"/>
<name>A0A4R1HCM3_9GAMM</name>
<dbReference type="EMBL" id="SMFX01000001">
    <property type="protein sequence ID" value="TCK16969.1"/>
    <property type="molecule type" value="Genomic_DNA"/>
</dbReference>
<proteinExistence type="predicted"/>
<dbReference type="NCBIfam" id="TIGR02001">
    <property type="entry name" value="gcw_chp"/>
    <property type="match status" value="1"/>
</dbReference>
<dbReference type="OrthoDB" id="9793561at2"/>
<feature type="chain" id="PRO_5020999461" evidence="1">
    <location>
        <begin position="22"/>
        <end position="233"/>
    </location>
</feature>
<evidence type="ECO:0000313" key="3">
    <source>
        <dbReference type="Proteomes" id="UP000295707"/>
    </source>
</evidence>
<feature type="signal peptide" evidence="1">
    <location>
        <begin position="1"/>
        <end position="21"/>
    </location>
</feature>
<organism evidence="2 3">
    <name type="scientific">Thiogranum longum</name>
    <dbReference type="NCBI Taxonomy" id="1537524"/>
    <lineage>
        <taxon>Bacteria</taxon>
        <taxon>Pseudomonadati</taxon>
        <taxon>Pseudomonadota</taxon>
        <taxon>Gammaproteobacteria</taxon>
        <taxon>Chromatiales</taxon>
        <taxon>Ectothiorhodospiraceae</taxon>
        <taxon>Thiogranum</taxon>
    </lineage>
</organism>
<keyword evidence="3" id="KW-1185">Reference proteome</keyword>
<accession>A0A4R1HCM3</accession>
<protein>
    <submittedName>
        <fullName evidence="2">Uncharacterized protein (TIGR02001 family)</fullName>
    </submittedName>
</protein>
<evidence type="ECO:0000313" key="2">
    <source>
        <dbReference type="EMBL" id="TCK16969.1"/>
    </source>
</evidence>
<sequence length="233" mass="24545">MKFSKTLVAAALLASAGVAQAELSANIGAHSKYIFRGVELSDGAAVSGGLDYDSGAGFYAGTWMSDVAAGGTELDLYTGFAGEVGSIGYDVNALYFAYPNDSNDLDYLELSLGLSMGMLSAQISYTPWEKRDSDVDSAYGEGDFYFALGADLPMEVDGISFSALIGYYDFDDDGSSQLAPADELSYTHWNLTASKDVGELGAFSLAYDQTDGDSDNGVTNGAALFTVGWTKDF</sequence>
<dbReference type="Proteomes" id="UP000295707">
    <property type="component" value="Unassembled WGS sequence"/>
</dbReference>
<comment type="caution">
    <text evidence="2">The sequence shown here is derived from an EMBL/GenBank/DDBJ whole genome shotgun (WGS) entry which is preliminary data.</text>
</comment>
<dbReference type="Pfam" id="PF09694">
    <property type="entry name" value="Gcw_chp"/>
    <property type="match status" value="1"/>
</dbReference>